<feature type="non-terminal residue" evidence="3">
    <location>
        <position position="324"/>
    </location>
</feature>
<dbReference type="KEGG" id="ath:AT3G29455"/>
<feature type="region of interest" description="Disordered" evidence="1">
    <location>
        <begin position="210"/>
        <end position="243"/>
    </location>
</feature>
<protein>
    <recommendedName>
        <fullName evidence="2">DUF1985 domain-containing protein</fullName>
    </recommendedName>
</protein>
<dbReference type="GeneID" id="28719338"/>
<name>A0A1I9LLX4_ARATH</name>
<evidence type="ECO:0000313" key="3">
    <source>
        <dbReference type="EMBL" id="ANM63582.1"/>
    </source>
</evidence>
<reference evidence="3 4" key="1">
    <citation type="journal article" date="2000" name="Nature">
        <title>Sequence and analysis of chromosome 3 of the plant Arabidopsis thaliana.</title>
        <authorList>
            <consortium name="European Union Chromosome 3 Arabidopsis Sequencing Consortium"/>
            <consortium name="Institute for Genomic Research"/>
            <consortium name="Kazusa DNA Research Institute"/>
            <person name="Salanoubat M."/>
            <person name="Lemcke K."/>
            <person name="Rieger M."/>
            <person name="Ansorge W."/>
            <person name="Unseld M."/>
            <person name="Fartmann B."/>
            <person name="Valle G."/>
            <person name="Blocker H."/>
            <person name="Perez-Alonso M."/>
            <person name="Obermaier B."/>
            <person name="Delseny M."/>
            <person name="Boutry M."/>
            <person name="Grivell L.A."/>
            <person name="Mache R."/>
            <person name="Puigdomenech P."/>
            <person name="De Simone V."/>
            <person name="Choisne N."/>
            <person name="Artiguenave F."/>
            <person name="Robert C."/>
            <person name="Brottier P."/>
            <person name="Wincker P."/>
            <person name="Cattolico L."/>
            <person name="Weissenbach J."/>
            <person name="Saurin W."/>
            <person name="Quetier F."/>
            <person name="Schafer M."/>
            <person name="Muller-Auer S."/>
            <person name="Gabel C."/>
            <person name="Fuchs M."/>
            <person name="Benes V."/>
            <person name="Wurmbach E."/>
            <person name="Drzonek H."/>
            <person name="Erfle H."/>
            <person name="Jordan N."/>
            <person name="Bangert S."/>
            <person name="Wiedelmann R."/>
            <person name="Kranz H."/>
            <person name="Voss H."/>
            <person name="Holland R."/>
            <person name="Brandt P."/>
            <person name="Nyakatura G."/>
            <person name="Vezzi A."/>
            <person name="D'Angelo M."/>
            <person name="Pallavicini A."/>
            <person name="Toppo S."/>
            <person name="Simionati B."/>
            <person name="Conrad A."/>
            <person name="Hornischer K."/>
            <person name="Kauer G."/>
            <person name="Lohnert T.H."/>
            <person name="Nordsiek G."/>
            <person name="Reichelt J."/>
            <person name="Scharfe M."/>
            <person name="Schon O."/>
            <person name="Bargues M."/>
            <person name="Terol J."/>
            <person name="Climent J."/>
            <person name="Navarro P."/>
            <person name="Collado C."/>
            <person name="Perez-Perez A."/>
            <person name="Ottenwalder B."/>
            <person name="Duchemin D."/>
            <person name="Cooke R."/>
            <person name="Laudie M."/>
            <person name="Berger-Llauro C."/>
            <person name="Purnelle B."/>
            <person name="Masuy D."/>
            <person name="de Haan M."/>
            <person name="Maarse A.C."/>
            <person name="Alcaraz J.P."/>
            <person name="Cottet A."/>
            <person name="Casacuberta E."/>
            <person name="Monfort A."/>
            <person name="Argiriou A."/>
            <person name="flores M."/>
            <person name="Liguori R."/>
            <person name="Vitale D."/>
            <person name="Mannhaupt G."/>
            <person name="Haase D."/>
            <person name="Schoof H."/>
            <person name="Rudd S."/>
            <person name="Zaccaria P."/>
            <person name="Mewes H.W."/>
            <person name="Mayer K.F."/>
            <person name="Kaul S."/>
            <person name="Town C.D."/>
            <person name="Koo H.L."/>
            <person name="Tallon L.J."/>
            <person name="Jenkins J."/>
            <person name="Rooney T."/>
            <person name="Rizzo M."/>
            <person name="Walts A."/>
            <person name="Utterback T."/>
            <person name="Fujii C.Y."/>
            <person name="Shea T.P."/>
            <person name="Creasy T.H."/>
            <person name="Haas B."/>
            <person name="Maiti R."/>
            <person name="Wu D."/>
            <person name="Peterson J."/>
            <person name="Van Aken S."/>
            <person name="Pai G."/>
            <person name="Militscher J."/>
            <person name="Sellers P."/>
            <person name="Gill J.E."/>
            <person name="Feldblyum T.V."/>
            <person name="Preuss D."/>
            <person name="Lin X."/>
            <person name="Nierman W.C."/>
            <person name="Salzberg S.L."/>
            <person name="White O."/>
            <person name="Venter J.C."/>
            <person name="Fraser C.M."/>
            <person name="Kaneko T."/>
            <person name="Nakamura Y."/>
            <person name="Sato S."/>
            <person name="Kato T."/>
            <person name="Asamizu E."/>
            <person name="Sasamoto S."/>
            <person name="Kimura T."/>
            <person name="Idesawa K."/>
            <person name="Kawashima K."/>
            <person name="Kishida Y."/>
            <person name="Kiyokawa C."/>
            <person name="Kohara M."/>
            <person name="Matsumoto M."/>
            <person name="Matsuno A."/>
            <person name="Muraki A."/>
            <person name="Nakayama S."/>
            <person name="Nakazaki N."/>
            <person name="Shinpo S."/>
            <person name="Takeuchi C."/>
            <person name="Wada T."/>
            <person name="Watanabe A."/>
            <person name="Yamada M."/>
            <person name="Yasuda M."/>
            <person name="Tabata S."/>
        </authorList>
    </citation>
    <scope>NUCLEOTIDE SEQUENCE [LARGE SCALE GENOMIC DNA]</scope>
    <source>
        <strain evidence="4">cv. Columbia</strain>
    </source>
</reference>
<dbReference type="InParanoid" id="A0A1I9LLX4"/>
<dbReference type="InterPro" id="IPR015410">
    <property type="entry name" value="DUF1985"/>
</dbReference>
<dbReference type="PANTHER" id="PTHR48449">
    <property type="entry name" value="DUF1985 DOMAIN-CONTAINING PROTEIN"/>
    <property type="match status" value="1"/>
</dbReference>
<proteinExistence type="predicted"/>
<reference evidence="4" key="2">
    <citation type="journal article" date="2017" name="Plant J.">
        <title>Araport11: a complete reannotation of the Arabidopsis thaliana reference genome.</title>
        <authorList>
            <person name="Cheng C.Y."/>
            <person name="Krishnakumar V."/>
            <person name="Chan A.P."/>
            <person name="Thibaud-Nissen F."/>
            <person name="Schobel S."/>
            <person name="Town C.D."/>
        </authorList>
    </citation>
    <scope>GENOME REANNOTATION</scope>
    <source>
        <strain evidence="4">cv. Columbia</strain>
    </source>
</reference>
<organism evidence="3 4">
    <name type="scientific">Arabidopsis thaliana</name>
    <name type="common">Mouse-ear cress</name>
    <dbReference type="NCBI Taxonomy" id="3702"/>
    <lineage>
        <taxon>Eukaryota</taxon>
        <taxon>Viridiplantae</taxon>
        <taxon>Streptophyta</taxon>
        <taxon>Embryophyta</taxon>
        <taxon>Tracheophyta</taxon>
        <taxon>Spermatophyta</taxon>
        <taxon>Magnoliopsida</taxon>
        <taxon>eudicotyledons</taxon>
        <taxon>Gunneridae</taxon>
        <taxon>Pentapetalae</taxon>
        <taxon>rosids</taxon>
        <taxon>malvids</taxon>
        <taxon>Brassicales</taxon>
        <taxon>Brassicaceae</taxon>
        <taxon>Camelineae</taxon>
        <taxon>Arabidopsis</taxon>
    </lineage>
</organism>
<keyword evidence="4" id="KW-1185">Reference proteome</keyword>
<dbReference type="AlphaFoldDB" id="A0A1I9LLX4"/>
<gene>
    <name evidence="3" type="ordered locus">At3g29455</name>
</gene>
<evidence type="ECO:0000313" key="4">
    <source>
        <dbReference type="Proteomes" id="UP000006548"/>
    </source>
</evidence>
<dbReference type="EMBL" id="CP002686">
    <property type="protein sequence ID" value="ANM63582.1"/>
    <property type="molecule type" value="Genomic_DNA"/>
</dbReference>
<feature type="domain" description="DUF1985" evidence="2">
    <location>
        <begin position="80"/>
        <end position="120"/>
    </location>
</feature>
<feature type="region of interest" description="Disordered" evidence="1">
    <location>
        <begin position="292"/>
        <end position="324"/>
    </location>
</feature>
<dbReference type="PANTHER" id="PTHR48449:SF1">
    <property type="entry name" value="DUF1985 DOMAIN-CONTAINING PROTEIN"/>
    <property type="match status" value="1"/>
</dbReference>
<dbReference type="TAIR" id="AT3G29455"/>
<accession>A0A1I9LLX4</accession>
<sequence length="324" mass="37179">MSKHNLVVQSMITLPPTRYGKEDCKICGSINNHSKFSYLKTAENYFSCPNHQTGLRKATGNQKGVNGLGFSGQLVYFLVVRQLVSSKKDELWFCINNKSMRFSLTEVHLVTGLPCWIKEDEISVDFECDWPLSPCKTPIKVDYLIAQLKVINVLGDSNEEEDDDVLNAMKKKMMMFLMHLLNSDYIGREFIHLFSTKKMRKLRFGDGSDVDAEMQTHDSAGETQTDADVKRQTDDSEDETQTLEKDQGLVERFQKLSFQDDEPSAITAILTTPLKNLDTNECLEKKQIFSPFGHKKKSQRRCVQKHSKRTHNNRNHTKCPLETR</sequence>
<feature type="compositionally biased region" description="Basic residues" evidence="1">
    <location>
        <begin position="293"/>
        <end position="317"/>
    </location>
</feature>
<dbReference type="Pfam" id="PF09331">
    <property type="entry name" value="DUF1985"/>
    <property type="match status" value="1"/>
</dbReference>
<dbReference type="RefSeq" id="NP_001325660.1">
    <property type="nucleotide sequence ID" value="NM_001339025.1"/>
</dbReference>
<evidence type="ECO:0000256" key="1">
    <source>
        <dbReference type="SAM" id="MobiDB-lite"/>
    </source>
</evidence>
<dbReference type="Proteomes" id="UP000006548">
    <property type="component" value="Chromosome 3"/>
</dbReference>
<evidence type="ECO:0000259" key="2">
    <source>
        <dbReference type="Pfam" id="PF09331"/>
    </source>
</evidence>